<reference evidence="10 11" key="1">
    <citation type="journal article" date="2019" name="Int. J. Syst. Evol. Microbiol.">
        <title>The Global Catalogue of Microorganisms (GCM) 10K type strain sequencing project: providing services to taxonomists for standard genome sequencing and annotation.</title>
        <authorList>
            <consortium name="The Broad Institute Genomics Platform"/>
            <consortium name="The Broad Institute Genome Sequencing Center for Infectious Disease"/>
            <person name="Wu L."/>
            <person name="Ma J."/>
        </authorList>
    </citation>
    <scope>NUCLEOTIDE SEQUENCE [LARGE SCALE GENOMIC DNA]</scope>
    <source>
        <strain evidence="10 11">JCM 14545</strain>
    </source>
</reference>
<evidence type="ECO:0000256" key="6">
    <source>
        <dbReference type="ARBA" id="ARBA00022989"/>
    </source>
</evidence>
<keyword evidence="5 8" id="KW-0812">Transmembrane</keyword>
<comment type="subcellular location">
    <subcellularLocation>
        <location evidence="1">Cell membrane</location>
        <topology evidence="1">Multi-pass membrane protein</topology>
    </subcellularLocation>
</comment>
<dbReference type="Pfam" id="PF13231">
    <property type="entry name" value="PMT_2"/>
    <property type="match status" value="1"/>
</dbReference>
<evidence type="ECO:0000313" key="10">
    <source>
        <dbReference type="EMBL" id="GAA1975617.1"/>
    </source>
</evidence>
<proteinExistence type="predicted"/>
<comment type="caution">
    <text evidence="10">The sequence shown here is derived from an EMBL/GenBank/DDBJ whole genome shotgun (WGS) entry which is preliminary data.</text>
</comment>
<keyword evidence="7 8" id="KW-0472">Membrane</keyword>
<dbReference type="InterPro" id="IPR050297">
    <property type="entry name" value="LipidA_mod_glycosyltrf_83"/>
</dbReference>
<protein>
    <submittedName>
        <fullName evidence="10">Glycosyltransferase family 39 protein</fullName>
    </submittedName>
</protein>
<evidence type="ECO:0000256" key="1">
    <source>
        <dbReference type="ARBA" id="ARBA00004651"/>
    </source>
</evidence>
<feature type="transmembrane region" description="Helical" evidence="8">
    <location>
        <begin position="98"/>
        <end position="118"/>
    </location>
</feature>
<keyword evidence="11" id="KW-1185">Reference proteome</keyword>
<feature type="transmembrane region" description="Helical" evidence="8">
    <location>
        <begin position="177"/>
        <end position="208"/>
    </location>
</feature>
<keyword evidence="4" id="KW-0808">Transferase</keyword>
<evidence type="ECO:0000256" key="8">
    <source>
        <dbReference type="SAM" id="Phobius"/>
    </source>
</evidence>
<gene>
    <name evidence="10" type="ORF">GCM10009754_58860</name>
</gene>
<evidence type="ECO:0000313" key="11">
    <source>
        <dbReference type="Proteomes" id="UP001501116"/>
    </source>
</evidence>
<feature type="transmembrane region" description="Helical" evidence="8">
    <location>
        <begin position="320"/>
        <end position="339"/>
    </location>
</feature>
<feature type="domain" description="Glycosyltransferase RgtA/B/C/D-like" evidence="9">
    <location>
        <begin position="77"/>
        <end position="237"/>
    </location>
</feature>
<dbReference type="Proteomes" id="UP001501116">
    <property type="component" value="Unassembled WGS sequence"/>
</dbReference>
<evidence type="ECO:0000259" key="9">
    <source>
        <dbReference type="Pfam" id="PF13231"/>
    </source>
</evidence>
<feature type="transmembrane region" description="Helical" evidence="8">
    <location>
        <begin position="260"/>
        <end position="287"/>
    </location>
</feature>
<dbReference type="RefSeq" id="WP_344425990.1">
    <property type="nucleotide sequence ID" value="NZ_BAAANN010000027.1"/>
</dbReference>
<evidence type="ECO:0000256" key="4">
    <source>
        <dbReference type="ARBA" id="ARBA00022679"/>
    </source>
</evidence>
<feature type="transmembrane region" description="Helical" evidence="8">
    <location>
        <begin position="294"/>
        <end position="314"/>
    </location>
</feature>
<feature type="transmembrane region" description="Helical" evidence="8">
    <location>
        <begin position="32"/>
        <end position="53"/>
    </location>
</feature>
<dbReference type="InterPro" id="IPR038731">
    <property type="entry name" value="RgtA/B/C-like"/>
</dbReference>
<keyword evidence="3" id="KW-0328">Glycosyltransferase</keyword>
<dbReference type="EMBL" id="BAAANN010000027">
    <property type="protein sequence ID" value="GAA1975617.1"/>
    <property type="molecule type" value="Genomic_DNA"/>
</dbReference>
<evidence type="ECO:0000256" key="5">
    <source>
        <dbReference type="ARBA" id="ARBA00022692"/>
    </source>
</evidence>
<keyword evidence="6 8" id="KW-1133">Transmembrane helix</keyword>
<feature type="transmembrane region" description="Helical" evidence="8">
    <location>
        <begin position="220"/>
        <end position="240"/>
    </location>
</feature>
<evidence type="ECO:0000256" key="7">
    <source>
        <dbReference type="ARBA" id="ARBA00023136"/>
    </source>
</evidence>
<dbReference type="PANTHER" id="PTHR33908:SF11">
    <property type="entry name" value="MEMBRANE PROTEIN"/>
    <property type="match status" value="1"/>
</dbReference>
<name>A0ABN2RVF5_9PSEU</name>
<dbReference type="PANTHER" id="PTHR33908">
    <property type="entry name" value="MANNOSYLTRANSFERASE YKCB-RELATED"/>
    <property type="match status" value="1"/>
</dbReference>
<accession>A0ABN2RVF5</accession>
<sequence>MLDSIFGPIERDVLATTASGAKATSHRALSALPALPVLATAGTVVTLALALSWRHGYYLDELYFRVAGKHLAWGYLDQPPLIPFLAKAQIALFGDTVAAIRVVPAIIGGLVVVLGALIARELGGGRRAQIVAAGATAASMLTISISHILHTFTVDLVVWQGICWCAIRLLRTRDTRLWLAIGAIVGAGLLNKLLLVLLVGVLAASLLLTGPREVLRSRHLAYGIGIAAVLAAPVLIWQTAHGWPQFDMASSMAGRDAVRIAFVPTLLLLLVGPVVCPLWIAGFVGLLRAPRWRAYRCFGAAFAIMVVLLLLLGAQARYTSGLLTVLLAAGSVTAADWAATATRRALTWLGVAANAALGIVVMLPVLPIGFYAQYAGFPLFGEGQVGQAGWPRLAEQVAAVHRTLPQQDAAHAVILTRTYSQAGAIDRYGPEYGLPGVYSGHNSYADFGVPGEDKTVVITFGMPAAQLASLFERCEPRGPLTADLPLLDRGQEIAVCHQPRESWSRLWPKIRWLGDF</sequence>
<evidence type="ECO:0000256" key="3">
    <source>
        <dbReference type="ARBA" id="ARBA00022676"/>
    </source>
</evidence>
<feature type="transmembrane region" description="Helical" evidence="8">
    <location>
        <begin position="346"/>
        <end position="372"/>
    </location>
</feature>
<keyword evidence="2" id="KW-1003">Cell membrane</keyword>
<evidence type="ECO:0000256" key="2">
    <source>
        <dbReference type="ARBA" id="ARBA00022475"/>
    </source>
</evidence>
<organism evidence="10 11">
    <name type="scientific">Amycolatopsis minnesotensis</name>
    <dbReference type="NCBI Taxonomy" id="337894"/>
    <lineage>
        <taxon>Bacteria</taxon>
        <taxon>Bacillati</taxon>
        <taxon>Actinomycetota</taxon>
        <taxon>Actinomycetes</taxon>
        <taxon>Pseudonocardiales</taxon>
        <taxon>Pseudonocardiaceae</taxon>
        <taxon>Amycolatopsis</taxon>
    </lineage>
</organism>